<evidence type="ECO:0000313" key="2">
    <source>
        <dbReference type="EMBL" id="OLP77622.1"/>
    </source>
</evidence>
<dbReference type="AlphaFoldDB" id="A0A1Q9C3X7"/>
<organism evidence="2 3">
    <name type="scientific">Symbiodinium microadriaticum</name>
    <name type="common">Dinoflagellate</name>
    <name type="synonym">Zooxanthella microadriatica</name>
    <dbReference type="NCBI Taxonomy" id="2951"/>
    <lineage>
        <taxon>Eukaryota</taxon>
        <taxon>Sar</taxon>
        <taxon>Alveolata</taxon>
        <taxon>Dinophyceae</taxon>
        <taxon>Suessiales</taxon>
        <taxon>Symbiodiniaceae</taxon>
        <taxon>Symbiodinium</taxon>
    </lineage>
</organism>
<feature type="region of interest" description="Disordered" evidence="1">
    <location>
        <begin position="1"/>
        <end position="22"/>
    </location>
</feature>
<evidence type="ECO:0000313" key="3">
    <source>
        <dbReference type="Proteomes" id="UP000186817"/>
    </source>
</evidence>
<sequence>MGARPSGARVGSTEDPSQTQDDTNVVLEVVNNSGLRLHRSHVDPVEFALSLPEVLSSTHTLILQDVGQQEVFINYTSCQPRPSPQEGVKCLSTSSWLCEFE</sequence>
<comment type="caution">
    <text evidence="2">The sequence shown here is derived from an EMBL/GenBank/DDBJ whole genome shotgun (WGS) entry which is preliminary data.</text>
</comment>
<accession>A0A1Q9C3X7</accession>
<dbReference type="OrthoDB" id="10271421at2759"/>
<dbReference type="EMBL" id="LSRX01001736">
    <property type="protein sequence ID" value="OLP77622.1"/>
    <property type="molecule type" value="Genomic_DNA"/>
</dbReference>
<protein>
    <submittedName>
        <fullName evidence="2">Uncharacterized protein</fullName>
    </submittedName>
</protein>
<proteinExistence type="predicted"/>
<dbReference type="Proteomes" id="UP000186817">
    <property type="component" value="Unassembled WGS sequence"/>
</dbReference>
<name>A0A1Q9C3X7_SYMMI</name>
<gene>
    <name evidence="2" type="ORF">AK812_SmicGene42305</name>
</gene>
<reference evidence="2 3" key="1">
    <citation type="submission" date="2016-02" db="EMBL/GenBank/DDBJ databases">
        <title>Genome analysis of coral dinoflagellate symbionts highlights evolutionary adaptations to a symbiotic lifestyle.</title>
        <authorList>
            <person name="Aranda M."/>
            <person name="Li Y."/>
            <person name="Liew Y.J."/>
            <person name="Baumgarten S."/>
            <person name="Simakov O."/>
            <person name="Wilson M."/>
            <person name="Piel J."/>
            <person name="Ashoor H."/>
            <person name="Bougouffa S."/>
            <person name="Bajic V.B."/>
            <person name="Ryu T."/>
            <person name="Ravasi T."/>
            <person name="Bayer T."/>
            <person name="Micklem G."/>
            <person name="Kim H."/>
            <person name="Bhak J."/>
            <person name="Lajeunesse T.C."/>
            <person name="Voolstra C.R."/>
        </authorList>
    </citation>
    <scope>NUCLEOTIDE SEQUENCE [LARGE SCALE GENOMIC DNA]</scope>
    <source>
        <strain evidence="2 3">CCMP2467</strain>
    </source>
</reference>
<evidence type="ECO:0000256" key="1">
    <source>
        <dbReference type="SAM" id="MobiDB-lite"/>
    </source>
</evidence>
<keyword evidence="3" id="KW-1185">Reference proteome</keyword>